<feature type="region of interest" description="Disordered" evidence="3">
    <location>
        <begin position="1"/>
        <end position="168"/>
    </location>
</feature>
<feature type="coiled-coil region" evidence="2">
    <location>
        <begin position="1510"/>
        <end position="1631"/>
    </location>
</feature>
<feature type="region of interest" description="Disordered" evidence="3">
    <location>
        <begin position="1803"/>
        <end position="1825"/>
    </location>
</feature>
<dbReference type="EMBL" id="AMGV01000006">
    <property type="protein sequence ID" value="KEF55960.1"/>
    <property type="molecule type" value="Genomic_DNA"/>
</dbReference>
<dbReference type="Proteomes" id="UP000027920">
    <property type="component" value="Unassembled WGS sequence"/>
</dbReference>
<feature type="compositionally biased region" description="Basic and acidic residues" evidence="3">
    <location>
        <begin position="1133"/>
        <end position="1158"/>
    </location>
</feature>
<feature type="compositionally biased region" description="Basic and acidic residues" evidence="3">
    <location>
        <begin position="974"/>
        <end position="988"/>
    </location>
</feature>
<reference evidence="4 5" key="1">
    <citation type="submission" date="2013-03" db="EMBL/GenBank/DDBJ databases">
        <title>The Genome Sequence of Exophiala aquamarina CBS 119918.</title>
        <authorList>
            <consortium name="The Broad Institute Genomics Platform"/>
            <person name="Cuomo C."/>
            <person name="de Hoog S."/>
            <person name="Gorbushina A."/>
            <person name="Walker B."/>
            <person name="Young S.K."/>
            <person name="Zeng Q."/>
            <person name="Gargeya S."/>
            <person name="Fitzgerald M."/>
            <person name="Haas B."/>
            <person name="Abouelleil A."/>
            <person name="Allen A.W."/>
            <person name="Alvarado L."/>
            <person name="Arachchi H.M."/>
            <person name="Berlin A.M."/>
            <person name="Chapman S.B."/>
            <person name="Gainer-Dewar J."/>
            <person name="Goldberg J."/>
            <person name="Griggs A."/>
            <person name="Gujja S."/>
            <person name="Hansen M."/>
            <person name="Howarth C."/>
            <person name="Imamovic A."/>
            <person name="Ireland A."/>
            <person name="Larimer J."/>
            <person name="McCowan C."/>
            <person name="Murphy C."/>
            <person name="Pearson M."/>
            <person name="Poon T.W."/>
            <person name="Priest M."/>
            <person name="Roberts A."/>
            <person name="Saif S."/>
            <person name="Shea T."/>
            <person name="Sisk P."/>
            <person name="Sykes S."/>
            <person name="Wortman J."/>
            <person name="Nusbaum C."/>
            <person name="Birren B."/>
        </authorList>
    </citation>
    <scope>NUCLEOTIDE SEQUENCE [LARGE SCALE GENOMIC DNA]</scope>
    <source>
        <strain evidence="4 5">CBS 119918</strain>
    </source>
</reference>
<feature type="compositionally biased region" description="Polar residues" evidence="3">
    <location>
        <begin position="372"/>
        <end position="385"/>
    </location>
</feature>
<evidence type="ECO:0000313" key="5">
    <source>
        <dbReference type="Proteomes" id="UP000027920"/>
    </source>
</evidence>
<evidence type="ECO:0000256" key="2">
    <source>
        <dbReference type="SAM" id="Coils"/>
    </source>
</evidence>
<feature type="region of interest" description="Disordered" evidence="3">
    <location>
        <begin position="689"/>
        <end position="717"/>
    </location>
</feature>
<feature type="compositionally biased region" description="Basic and acidic residues" evidence="3">
    <location>
        <begin position="631"/>
        <end position="641"/>
    </location>
</feature>
<name>A0A072PKA5_9EURO</name>
<feature type="compositionally biased region" description="Polar residues" evidence="3">
    <location>
        <begin position="24"/>
        <end position="34"/>
    </location>
</feature>
<keyword evidence="5" id="KW-1185">Reference proteome</keyword>
<feature type="compositionally biased region" description="Basic and acidic residues" evidence="3">
    <location>
        <begin position="648"/>
        <end position="663"/>
    </location>
</feature>
<feature type="compositionally biased region" description="Acidic residues" evidence="3">
    <location>
        <begin position="2194"/>
        <end position="2203"/>
    </location>
</feature>
<feature type="region of interest" description="Disordered" evidence="3">
    <location>
        <begin position="232"/>
        <end position="258"/>
    </location>
</feature>
<feature type="compositionally biased region" description="Polar residues" evidence="3">
    <location>
        <begin position="2084"/>
        <end position="2120"/>
    </location>
</feature>
<feature type="compositionally biased region" description="Polar residues" evidence="3">
    <location>
        <begin position="74"/>
        <end position="87"/>
    </location>
</feature>
<dbReference type="OrthoDB" id="1293114at2759"/>
<dbReference type="STRING" id="1182545.A0A072PKA5"/>
<evidence type="ECO:0000256" key="1">
    <source>
        <dbReference type="ARBA" id="ARBA00023054"/>
    </source>
</evidence>
<accession>A0A072PKA5</accession>
<dbReference type="VEuPathDB" id="FungiDB:A1O9_07540"/>
<dbReference type="GO" id="GO:0005856">
    <property type="term" value="C:cytoskeleton"/>
    <property type="evidence" value="ECO:0007669"/>
    <property type="project" value="TreeGrafter"/>
</dbReference>
<feature type="region of interest" description="Disordered" evidence="3">
    <location>
        <begin position="869"/>
        <end position="1196"/>
    </location>
</feature>
<feature type="region of interest" description="Disordered" evidence="3">
    <location>
        <begin position="315"/>
        <end position="334"/>
    </location>
</feature>
<feature type="compositionally biased region" description="Polar residues" evidence="3">
    <location>
        <begin position="492"/>
        <end position="504"/>
    </location>
</feature>
<sequence length="2221" mass="245304">MTEDLPPDSAAWVSPYTLPPLPNLQRSRGQSSHLKSPDLPRPYYAAAWGSPYATPSPRRSSRPTSFSGHHAAFGSSSPSLPTRQQPRTAPPHELTERSASLRDQQQPTQTRRNPRAEALNWLSDSEDNSSEASGREGGDQTPTRDAYLDSWGPSPASTPSEISRVHRRSESLATITPDIFHGADSHPIESDSPDHLLFPSLDFSMAAQDSANMNSESKPPQPLDRRMSLIEAGDKPLGSPTSPLRPRPNSMQSHQRPKKKVVWKGKACIIALPLTDREAAGLPPLLTAEQFQDRISGWIAQGYIIDGLEPTNASLNHDIQSSGQSRPLYPDPQDMQSERKLHKYHVHLPNQAEWESWVNHLKEEKLRALGVSPSNSEAPPSTRSPFSPDLSRVSSGYPGLAPSPPVAPSSSASNPLRATSNPFSPSLMSSAGISPQPGSVNSSQFSGLPKPLHAHKQSVAQPTPRGRINSPFDHALSQSISFSPGVPPSMAARSSRQNSFSPNNPLRLPNLSEVLSPISQQPGFDARGPNMNLPPTYTRHGYFPSQANFTVPHPSNWKAPSPALPQRVDSLARTPEFRVPSRSPIEIAHPTPKSHRHNLSMALQREIDEAEASLTEKDRTHNPDSTEDGEEISRKDSHVDESMNDEPPILRRPETLTDERSEIETNPSIAATPMLMDDKNPFVTWQALSDAAKGDTKPSKESSTAPSKFNVQAKEFDPRGGFSSSNFTFNGDAFAPFGLSQPPLASAPVVPKTSARNRSSLSHLNADAPAFTPSFLAQPTPERLSFGQHVEDKADHSVPAEDPSVSQNIPKDSGFKFSSATFNVDAPVFSPSQSLFAHLGPSLKTPPVDKTLESNSIFGNVVIDPDSKVTRRASKALTITRPRSKDGPVEADVGSSGEDIEDDGGRPMAPADRQKRARRIGSGGNRSPIYSDSAPFRQSSTLSEGFDSAKADLGNQKDSGTPFEGWLYISPDENELKPNVEPVDEKKSTSHSPQESESSFTFKNETDAARFNDARPPWDGKGEDESTKVLEQEPVVDGDESNDDLSNGEDPEDHETSPKQPKGQSHKVKSSLSALAKPFHFSPQLSSPKTTASFAAPRKTQGLEASRFAGPMNPQESPAILTANLSSPPPDLDQYREREFESKSEVEVEVKTPSDAEAKALSISTTASMPKQDVENLERKASIHSEPRQEALADEDELMPVFRHDHQDEPEPSFEEIDAVMKQFEVHPELGIERLDTPLQSTPLVDMRLSGNFRSDAPSPSPVRLHDNRILQSEGSYPPSAGLGIGIHKLNTGREDVSDWGGTLPAVEEAKLQLRSQFFDGHVNELVDGILENRLGPLERTLQTMQNSLALIASGSKARHDHKSMSIEVKDSDADDEDDYDAFEGFASYRTKSPMARREVWKQDRIRAAVTQALASYEPPVPAPSALDLTELSEILQEIRQVALQTSSLNTQHELKTVVEDVISQHPRLRGSRVQQDHESTEGKLRPQIDGLESMLKMAKEHTSEEVRLRRQAEEQVAELKLRLRVAEEEAAQYREASEETQQTLVAFLEEKESYKNLEDQLDSVTLQNNALQTTLEEYRVSSDQWRDDIREERSKNKALRETLHNLAKQLEDQSQSRTLFRNKVERLQEDLTRVVQDTQSEQADSREREHKLLSNIALVEDALSQERRHRARAEAELDALHKENRSNLRYKTGLEEAERDISRLNDLVASLREDNRALDTKAFELGRELEHVQKSKDAEVATSSARLSAELEITKTQLQSIRTDADAQISRLQSRLDHAELDLEDQKAKHDSIFSETIEAHKEALRESNERRESSLEDQHQMHEKKLNDLRERHTRELHNSFDNRTRLEHQLNEKLSLGEDKNKHLQSRIADLEDRLDVAKSALRAAAEAALAKGVNLPTPAPSVVASPPQRAASASISFAKGTDLPEKISPQALRESIMVLQDQLQNREMKIEKLEIELAAIDKDAPNKIKERDTEIGWLRELLSVRADDLEDIINTLAQPDFNRETVKDAAIRLRANLQMEQQLKERAHSGLATSLPSISSLTSYAQSPKALPMAAVAALSNWRRARDTSIGAISDFATGIGSQTPSRSTLGSPSSILSGIMTPPTTTQRQSGSSERSAPPPSMRPLAAAAAAQARNGGVEARPLRAYNSQPRALSSRQQEKRSEESHPFPQIRDGSPHTPTQSKRPSLDFADDVDEDASPLDGRHTKHLEEAEPISE</sequence>
<feature type="compositionally biased region" description="Basic and acidic residues" evidence="3">
    <location>
        <begin position="2206"/>
        <end position="2215"/>
    </location>
</feature>
<feature type="compositionally biased region" description="Basic and acidic residues" evidence="3">
    <location>
        <begin position="2162"/>
        <end position="2171"/>
    </location>
</feature>
<evidence type="ECO:0000256" key="3">
    <source>
        <dbReference type="SAM" id="MobiDB-lite"/>
    </source>
</evidence>
<feature type="compositionally biased region" description="Polar residues" evidence="3">
    <location>
        <begin position="1083"/>
        <end position="1093"/>
    </location>
</feature>
<feature type="compositionally biased region" description="Low complexity" evidence="3">
    <location>
        <begin position="2128"/>
        <end position="2138"/>
    </location>
</feature>
<organism evidence="4 5">
    <name type="scientific">Exophiala aquamarina CBS 119918</name>
    <dbReference type="NCBI Taxonomy" id="1182545"/>
    <lineage>
        <taxon>Eukaryota</taxon>
        <taxon>Fungi</taxon>
        <taxon>Dikarya</taxon>
        <taxon>Ascomycota</taxon>
        <taxon>Pezizomycotina</taxon>
        <taxon>Eurotiomycetes</taxon>
        <taxon>Chaetothyriomycetidae</taxon>
        <taxon>Chaetothyriales</taxon>
        <taxon>Herpotrichiellaceae</taxon>
        <taxon>Exophiala</taxon>
    </lineage>
</organism>
<feature type="compositionally biased region" description="Basic and acidic residues" evidence="3">
    <location>
        <begin position="614"/>
        <end position="624"/>
    </location>
</feature>
<feature type="region of interest" description="Disordered" evidence="3">
    <location>
        <begin position="742"/>
        <end position="812"/>
    </location>
</feature>
<feature type="compositionally biased region" description="Polar residues" evidence="3">
    <location>
        <begin position="754"/>
        <end position="763"/>
    </location>
</feature>
<dbReference type="GeneID" id="25282454"/>
<feature type="compositionally biased region" description="Acidic residues" evidence="3">
    <location>
        <begin position="1034"/>
        <end position="1053"/>
    </location>
</feature>
<feature type="compositionally biased region" description="Polar residues" evidence="3">
    <location>
        <begin position="416"/>
        <end position="446"/>
    </location>
</feature>
<protein>
    <recommendedName>
        <fullName evidence="6">Myosin class II heavy chain</fullName>
    </recommendedName>
</protein>
<keyword evidence="1 2" id="KW-0175">Coiled coil</keyword>
<comment type="caution">
    <text evidence="4">The sequence shown here is derived from an EMBL/GenBank/DDBJ whole genome shotgun (WGS) entry which is preliminary data.</text>
</comment>
<feature type="coiled-coil region" evidence="2">
    <location>
        <begin position="1940"/>
        <end position="1967"/>
    </location>
</feature>
<feature type="compositionally biased region" description="Basic and acidic residues" evidence="3">
    <location>
        <begin position="789"/>
        <end position="799"/>
    </location>
</feature>
<feature type="region of interest" description="Disordered" evidence="3">
    <location>
        <begin position="370"/>
        <end position="507"/>
    </location>
</feature>
<feature type="compositionally biased region" description="Basic and acidic residues" evidence="3">
    <location>
        <begin position="1172"/>
        <end position="1191"/>
    </location>
</feature>
<feature type="compositionally biased region" description="Polar residues" evidence="3">
    <location>
        <begin position="701"/>
        <end position="710"/>
    </location>
</feature>
<feature type="coiled-coil region" evidence="2">
    <location>
        <begin position="1657"/>
        <end position="1722"/>
    </location>
</feature>
<evidence type="ECO:0000313" key="4">
    <source>
        <dbReference type="EMBL" id="KEF55960.1"/>
    </source>
</evidence>
<feature type="region of interest" description="Disordered" evidence="3">
    <location>
        <begin position="2080"/>
        <end position="2221"/>
    </location>
</feature>
<gene>
    <name evidence="4" type="ORF">A1O9_07540</name>
</gene>
<proteinExistence type="predicted"/>
<feature type="compositionally biased region" description="Low complexity" evidence="3">
    <location>
        <begin position="102"/>
        <end position="111"/>
    </location>
</feature>
<feature type="region of interest" description="Disordered" evidence="3">
    <location>
        <begin position="613"/>
        <end position="676"/>
    </location>
</feature>
<feature type="compositionally biased region" description="Basic and acidic residues" evidence="3">
    <location>
        <begin position="1004"/>
        <end position="1031"/>
    </location>
</feature>
<dbReference type="PANTHER" id="PTHR32083">
    <property type="entry name" value="CILIA AND FLAGELLA-ASSOCIATED PROTEIN 58-RELATED"/>
    <property type="match status" value="1"/>
</dbReference>
<feature type="compositionally biased region" description="Low complexity" evidence="3">
    <location>
        <begin position="990"/>
        <end position="999"/>
    </location>
</feature>
<dbReference type="HOGENOM" id="CLU_001004_0_0_1"/>
<feature type="compositionally biased region" description="Polar residues" evidence="3">
    <location>
        <begin position="315"/>
        <end position="325"/>
    </location>
</feature>
<dbReference type="RefSeq" id="XP_013258550.1">
    <property type="nucleotide sequence ID" value="XM_013403096.1"/>
</dbReference>
<evidence type="ECO:0008006" key="6">
    <source>
        <dbReference type="Google" id="ProtNLM"/>
    </source>
</evidence>
<dbReference type="PANTHER" id="PTHR32083:SF0">
    <property type="entry name" value="CILIA AND FLAGELLA-ASSOCIATED PROTEIN 58"/>
    <property type="match status" value="1"/>
</dbReference>